<dbReference type="RefSeq" id="WP_215822819.1">
    <property type="nucleotide sequence ID" value="NZ_JAGSOY010000339.1"/>
</dbReference>
<comment type="caution">
    <text evidence="2">The sequence shown here is derived from an EMBL/GenBank/DDBJ whole genome shotgun (WGS) entry which is preliminary data.</text>
</comment>
<evidence type="ECO:0000313" key="2">
    <source>
        <dbReference type="EMBL" id="MBU2714512.1"/>
    </source>
</evidence>
<proteinExistence type="predicted"/>
<keyword evidence="1" id="KW-1133">Transmembrane helix</keyword>
<dbReference type="EMBL" id="JAGSOY010000339">
    <property type="protein sequence ID" value="MBU2714512.1"/>
    <property type="molecule type" value="Genomic_DNA"/>
</dbReference>
<gene>
    <name evidence="2" type="ORF">KCG35_26015</name>
</gene>
<feature type="non-terminal residue" evidence="2">
    <location>
        <position position="1"/>
    </location>
</feature>
<protein>
    <submittedName>
        <fullName evidence="2">Uncharacterized protein</fullName>
    </submittedName>
</protein>
<evidence type="ECO:0000256" key="1">
    <source>
        <dbReference type="SAM" id="Phobius"/>
    </source>
</evidence>
<feature type="transmembrane region" description="Helical" evidence="1">
    <location>
        <begin position="12"/>
        <end position="38"/>
    </location>
</feature>
<keyword evidence="1" id="KW-0812">Transmembrane</keyword>
<dbReference type="Proteomes" id="UP000690515">
    <property type="component" value="Unassembled WGS sequence"/>
</dbReference>
<organism evidence="2 3">
    <name type="scientific">Zooshikella harenae</name>
    <dbReference type="NCBI Taxonomy" id="2827238"/>
    <lineage>
        <taxon>Bacteria</taxon>
        <taxon>Pseudomonadati</taxon>
        <taxon>Pseudomonadota</taxon>
        <taxon>Gammaproteobacteria</taxon>
        <taxon>Oceanospirillales</taxon>
        <taxon>Zooshikellaceae</taxon>
        <taxon>Zooshikella</taxon>
    </lineage>
</organism>
<reference evidence="2 3" key="1">
    <citation type="submission" date="2021-04" db="EMBL/GenBank/DDBJ databases">
        <authorList>
            <person name="Pira H."/>
            <person name="Risdian C."/>
            <person name="Wink J."/>
        </authorList>
    </citation>
    <scope>NUCLEOTIDE SEQUENCE [LARGE SCALE GENOMIC DNA]</scope>
    <source>
        <strain evidence="2 3">WH53</strain>
    </source>
</reference>
<keyword evidence="3" id="KW-1185">Reference proteome</keyword>
<accession>A0ABS5ZKG6</accession>
<keyword evidence="1" id="KW-0472">Membrane</keyword>
<evidence type="ECO:0000313" key="3">
    <source>
        <dbReference type="Proteomes" id="UP000690515"/>
    </source>
</evidence>
<name>A0ABS5ZKG6_9GAMM</name>
<sequence length="68" mass="7770">RINLIVSTSKKKIFLIITSVFVGIILLFMLAMTGIIYWSSDFHPDSIQIDTCLDAGGRWNEQLHQCEK</sequence>